<dbReference type="InterPro" id="IPR006028">
    <property type="entry name" value="GABAA/Glycine_rcpt"/>
</dbReference>
<dbReference type="PRINTS" id="PR00252">
    <property type="entry name" value="NRIONCHANNEL"/>
</dbReference>
<keyword evidence="3 11" id="KW-0813">Transport</keyword>
<evidence type="ECO:0000256" key="5">
    <source>
        <dbReference type="ARBA" id="ARBA00022692"/>
    </source>
</evidence>
<evidence type="ECO:0000256" key="3">
    <source>
        <dbReference type="ARBA" id="ARBA00022448"/>
    </source>
</evidence>
<keyword evidence="8 11" id="KW-0406">Ion transport</keyword>
<comment type="similarity">
    <text evidence="11">Belongs to the ligand-gated ion channel (TC 1.A.9) family.</text>
</comment>
<keyword evidence="7 11" id="KW-1133">Transmembrane helix</keyword>
<keyword evidence="5 11" id="KW-0812">Transmembrane</keyword>
<dbReference type="NCBIfam" id="TIGR00860">
    <property type="entry name" value="LIC"/>
    <property type="match status" value="1"/>
</dbReference>
<keyword evidence="6" id="KW-0732">Signal</keyword>
<evidence type="ECO:0000256" key="7">
    <source>
        <dbReference type="ARBA" id="ARBA00022989"/>
    </source>
</evidence>
<feature type="transmembrane region" description="Helical" evidence="11">
    <location>
        <begin position="392"/>
        <end position="415"/>
    </location>
</feature>
<dbReference type="Pfam" id="PF02931">
    <property type="entry name" value="Neur_chan_LBD"/>
    <property type="match status" value="1"/>
</dbReference>
<dbReference type="GO" id="GO:0004888">
    <property type="term" value="F:transmembrane signaling receptor activity"/>
    <property type="evidence" value="ECO:0007669"/>
    <property type="project" value="InterPro"/>
</dbReference>
<evidence type="ECO:0000256" key="9">
    <source>
        <dbReference type="ARBA" id="ARBA00023136"/>
    </source>
</evidence>
<dbReference type="InterPro" id="IPR036719">
    <property type="entry name" value="Neuro-gated_channel_TM_sf"/>
</dbReference>
<accession>A0AAV2TSA3</accession>
<dbReference type="SUPFAM" id="SSF90112">
    <property type="entry name" value="Neurotransmitter-gated ion-channel transmembrane pore"/>
    <property type="match status" value="1"/>
</dbReference>
<feature type="domain" description="Neurotransmitter-gated ion-channel ligand-binding" evidence="13">
    <location>
        <begin position="181"/>
        <end position="391"/>
    </location>
</feature>
<dbReference type="InterPro" id="IPR006029">
    <property type="entry name" value="Neurotrans-gated_channel_TM"/>
</dbReference>
<evidence type="ECO:0000256" key="4">
    <source>
        <dbReference type="ARBA" id="ARBA00022475"/>
    </source>
</evidence>
<keyword evidence="4" id="KW-1003">Cell membrane</keyword>
<dbReference type="InterPro" id="IPR006201">
    <property type="entry name" value="Neur_channel"/>
</dbReference>
<evidence type="ECO:0000256" key="12">
    <source>
        <dbReference type="SAM" id="MobiDB-lite"/>
    </source>
</evidence>
<dbReference type="GO" id="GO:0005230">
    <property type="term" value="F:extracellular ligand-gated monoatomic ion channel activity"/>
    <property type="evidence" value="ECO:0007669"/>
    <property type="project" value="InterPro"/>
</dbReference>
<proteinExistence type="inferred from homology"/>
<dbReference type="CDD" id="cd18987">
    <property type="entry name" value="LGIC_ECD_anion"/>
    <property type="match status" value="1"/>
</dbReference>
<sequence>MINEQLWVVSAELYFSPYGGNLCLSAQITNFVGIMINATLCLLLISCTFVLCGHFQNPHGAQEQQTKPGKQQSFYRPAGVPTPYRQPVQYTVEGSVHQPPGYRVDPGVNPEIAYRGQERVPVRYRLPERPDSSIPPESETAKYPIASAPRSQLEGASNEPSVEPVVYVRQEKDAMSSMRDDIMRMITTNYRNYERPPEGGNATEVTVNMKILAIFSIDVRTMDYYVDVLLRQGWRDRRLSWDEVPAFRNYTETLVSPRLKEKLWLPDLFFRNGKDGYLHKLTLPNYLLRVYPNGNVLYSQKITMRFSCQMHLQTFPMDTQECDINIGSYGYTLNELKFIWSPEKAIELPSNLQLSEFETPERFQPEDCSANYSTSTGQYTCLKATFKLQRQLGSYLATTYVPNILIIMVSWLSFWVNVDSAPARVPLGLLSLLGILTQAISVSSNLPRVSYIKAIDVWMIFSIIFVISVLVEYALALTVLRRKLGETWHDDVKMIVHEELTHWCAVCQQQQLSQLQNSQGLTRGQLEFCEEMESLLTSQLIDDHREKSKPRRPPGLVESDIDKYTTLKAILIA</sequence>
<evidence type="ECO:0000259" key="14">
    <source>
        <dbReference type="Pfam" id="PF02932"/>
    </source>
</evidence>
<name>A0AAV2TSA3_CALDB</name>
<evidence type="ECO:0000256" key="10">
    <source>
        <dbReference type="ARBA" id="ARBA00023303"/>
    </source>
</evidence>
<dbReference type="PANTHER" id="PTHR18945">
    <property type="entry name" value="NEUROTRANSMITTER GATED ION CHANNEL"/>
    <property type="match status" value="1"/>
</dbReference>
<evidence type="ECO:0000256" key="11">
    <source>
        <dbReference type="RuleBase" id="RU000687"/>
    </source>
</evidence>
<protein>
    <submittedName>
        <fullName evidence="15">Uncharacterized protein</fullName>
    </submittedName>
</protein>
<evidence type="ECO:0000313" key="15">
    <source>
        <dbReference type="EMBL" id="CAL5139660.1"/>
    </source>
</evidence>
<dbReference type="Gene3D" id="2.70.170.10">
    <property type="entry name" value="Neurotransmitter-gated ion-channel ligand-binding domain"/>
    <property type="match status" value="1"/>
</dbReference>
<organism evidence="15 16">
    <name type="scientific">Calicophoron daubneyi</name>
    <name type="common">Rumen fluke</name>
    <name type="synonym">Paramphistomum daubneyi</name>
    <dbReference type="NCBI Taxonomy" id="300641"/>
    <lineage>
        <taxon>Eukaryota</taxon>
        <taxon>Metazoa</taxon>
        <taxon>Spiralia</taxon>
        <taxon>Lophotrochozoa</taxon>
        <taxon>Platyhelminthes</taxon>
        <taxon>Trematoda</taxon>
        <taxon>Digenea</taxon>
        <taxon>Plagiorchiida</taxon>
        <taxon>Pronocephalata</taxon>
        <taxon>Paramphistomoidea</taxon>
        <taxon>Paramphistomidae</taxon>
        <taxon>Calicophoron</taxon>
    </lineage>
</organism>
<dbReference type="CDD" id="cd19049">
    <property type="entry name" value="LGIC_TM_anion"/>
    <property type="match status" value="1"/>
</dbReference>
<feature type="transmembrane region" description="Helical" evidence="11">
    <location>
        <begin position="427"/>
        <end position="446"/>
    </location>
</feature>
<evidence type="ECO:0000256" key="6">
    <source>
        <dbReference type="ARBA" id="ARBA00022729"/>
    </source>
</evidence>
<dbReference type="EMBL" id="CAXLJL010000623">
    <property type="protein sequence ID" value="CAL5139660.1"/>
    <property type="molecule type" value="Genomic_DNA"/>
</dbReference>
<evidence type="ECO:0000313" key="16">
    <source>
        <dbReference type="Proteomes" id="UP001497525"/>
    </source>
</evidence>
<dbReference type="InterPro" id="IPR038050">
    <property type="entry name" value="Neuro_actylchol_rec"/>
</dbReference>
<dbReference type="Proteomes" id="UP001497525">
    <property type="component" value="Unassembled WGS sequence"/>
</dbReference>
<dbReference type="InterPro" id="IPR018000">
    <property type="entry name" value="Neurotransmitter_ion_chnl_CS"/>
</dbReference>
<feature type="transmembrane region" description="Helical" evidence="11">
    <location>
        <begin position="458"/>
        <end position="480"/>
    </location>
</feature>
<reference evidence="15" key="1">
    <citation type="submission" date="2024-06" db="EMBL/GenBank/DDBJ databases">
        <authorList>
            <person name="Liu X."/>
            <person name="Lenzi L."/>
            <person name="Haldenby T S."/>
            <person name="Uol C."/>
        </authorList>
    </citation>
    <scope>NUCLEOTIDE SEQUENCE</scope>
</reference>
<dbReference type="Gene3D" id="1.20.58.390">
    <property type="entry name" value="Neurotransmitter-gated ion-channel transmembrane domain"/>
    <property type="match status" value="1"/>
</dbReference>
<dbReference type="InterPro" id="IPR036734">
    <property type="entry name" value="Neur_chan_lig-bd_sf"/>
</dbReference>
<comment type="subcellular location">
    <subcellularLocation>
        <location evidence="2">Cell membrane</location>
    </subcellularLocation>
    <subcellularLocation>
        <location evidence="1">Membrane</location>
        <topology evidence="1">Multi-pass membrane protein</topology>
    </subcellularLocation>
</comment>
<feature type="domain" description="Neurotransmitter-gated ion-channel transmembrane" evidence="14">
    <location>
        <begin position="399"/>
        <end position="528"/>
    </location>
</feature>
<dbReference type="SUPFAM" id="SSF63712">
    <property type="entry name" value="Nicotinic receptor ligand binding domain-like"/>
    <property type="match status" value="1"/>
</dbReference>
<dbReference type="InterPro" id="IPR006202">
    <property type="entry name" value="Neur_chan_lig-bd"/>
</dbReference>
<feature type="compositionally biased region" description="Polar residues" evidence="12">
    <location>
        <begin position="62"/>
        <end position="74"/>
    </location>
</feature>
<keyword evidence="10 11" id="KW-0407">Ion channel</keyword>
<dbReference type="PROSITE" id="PS00236">
    <property type="entry name" value="NEUROTR_ION_CHANNEL"/>
    <property type="match status" value="1"/>
</dbReference>
<evidence type="ECO:0000256" key="2">
    <source>
        <dbReference type="ARBA" id="ARBA00004236"/>
    </source>
</evidence>
<evidence type="ECO:0000259" key="13">
    <source>
        <dbReference type="Pfam" id="PF02931"/>
    </source>
</evidence>
<dbReference type="AlphaFoldDB" id="A0AAV2TSA3"/>
<feature type="region of interest" description="Disordered" evidence="12">
    <location>
        <begin position="60"/>
        <end position="84"/>
    </location>
</feature>
<dbReference type="PRINTS" id="PR00253">
    <property type="entry name" value="GABAARECEPTR"/>
</dbReference>
<evidence type="ECO:0000256" key="1">
    <source>
        <dbReference type="ARBA" id="ARBA00004141"/>
    </source>
</evidence>
<dbReference type="Pfam" id="PF02932">
    <property type="entry name" value="Neur_chan_memb"/>
    <property type="match status" value="1"/>
</dbReference>
<dbReference type="GO" id="GO:0005886">
    <property type="term" value="C:plasma membrane"/>
    <property type="evidence" value="ECO:0007669"/>
    <property type="project" value="UniProtKB-SubCell"/>
</dbReference>
<comment type="caution">
    <text evidence="11">Lacks conserved residue(s) required for the propagation of feature annotation.</text>
</comment>
<gene>
    <name evidence="15" type="ORF">CDAUBV1_LOCUS14776</name>
</gene>
<keyword evidence="9 11" id="KW-0472">Membrane</keyword>
<comment type="caution">
    <text evidence="15">The sequence shown here is derived from an EMBL/GenBank/DDBJ whole genome shotgun (WGS) entry which is preliminary data.</text>
</comment>
<evidence type="ECO:0000256" key="8">
    <source>
        <dbReference type="ARBA" id="ARBA00023065"/>
    </source>
</evidence>